<name>A0ACC0VNI1_9STRA</name>
<keyword evidence="2" id="KW-1185">Reference proteome</keyword>
<organism evidence="1 2">
    <name type="scientific">Peronosclerospora sorghi</name>
    <dbReference type="NCBI Taxonomy" id="230839"/>
    <lineage>
        <taxon>Eukaryota</taxon>
        <taxon>Sar</taxon>
        <taxon>Stramenopiles</taxon>
        <taxon>Oomycota</taxon>
        <taxon>Peronosporomycetes</taxon>
        <taxon>Peronosporales</taxon>
        <taxon>Peronosporaceae</taxon>
        <taxon>Peronosclerospora</taxon>
    </lineage>
</organism>
<gene>
    <name evidence="1" type="ORF">PsorP6_004625</name>
</gene>
<evidence type="ECO:0000313" key="2">
    <source>
        <dbReference type="Proteomes" id="UP001163321"/>
    </source>
</evidence>
<dbReference type="EMBL" id="CM047587">
    <property type="protein sequence ID" value="KAI9908080.1"/>
    <property type="molecule type" value="Genomic_DNA"/>
</dbReference>
<comment type="caution">
    <text evidence="1">The sequence shown here is derived from an EMBL/GenBank/DDBJ whole genome shotgun (WGS) entry which is preliminary data.</text>
</comment>
<dbReference type="Proteomes" id="UP001163321">
    <property type="component" value="Chromosome 8"/>
</dbReference>
<reference evidence="1 2" key="1">
    <citation type="journal article" date="2022" name="bioRxiv">
        <title>The genome of the oomycete Peronosclerospora sorghi, a cosmopolitan pathogen of maize and sorghum, is inflated with dispersed pseudogenes.</title>
        <authorList>
            <person name="Fletcher K."/>
            <person name="Martin F."/>
            <person name="Isakeit T."/>
            <person name="Cavanaugh K."/>
            <person name="Magill C."/>
            <person name="Michelmore R."/>
        </authorList>
    </citation>
    <scope>NUCLEOTIDE SEQUENCE [LARGE SCALE GENOMIC DNA]</scope>
    <source>
        <strain evidence="1">P6</strain>
    </source>
</reference>
<sequence length="229" mass="25654">MNGNGAAVKKIARTAGVADGTVTLYTDRVISVLLRLASEFLRWPQTEKRREISRRIAQQSGIVSAMGIVDGTHINFAQRPAIDREVFSAGSIDMGSMHRVHTHLSHDDSLSATSRIEAYQLNVQFTAFSGKGEGRACDRDPEIPLDIELRVHIRGEADFKRACDWCSASVVLHNIVTTQRDDWDEDEDEEEPLQRTEIQKDGDISAARWRSRVKDAVVAWAEEQPTRVV</sequence>
<proteinExistence type="predicted"/>
<protein>
    <submittedName>
        <fullName evidence="1">Uncharacterized protein</fullName>
    </submittedName>
</protein>
<accession>A0ACC0VNI1</accession>
<evidence type="ECO:0000313" key="1">
    <source>
        <dbReference type="EMBL" id="KAI9908080.1"/>
    </source>
</evidence>